<dbReference type="EMBL" id="JACEFO010001603">
    <property type="protein sequence ID" value="KAF8732813.1"/>
    <property type="molecule type" value="Genomic_DNA"/>
</dbReference>
<organism evidence="1 2">
    <name type="scientific">Digitaria exilis</name>
    <dbReference type="NCBI Taxonomy" id="1010633"/>
    <lineage>
        <taxon>Eukaryota</taxon>
        <taxon>Viridiplantae</taxon>
        <taxon>Streptophyta</taxon>
        <taxon>Embryophyta</taxon>
        <taxon>Tracheophyta</taxon>
        <taxon>Spermatophyta</taxon>
        <taxon>Magnoliopsida</taxon>
        <taxon>Liliopsida</taxon>
        <taxon>Poales</taxon>
        <taxon>Poaceae</taxon>
        <taxon>PACMAD clade</taxon>
        <taxon>Panicoideae</taxon>
        <taxon>Panicodae</taxon>
        <taxon>Paniceae</taxon>
        <taxon>Anthephorinae</taxon>
        <taxon>Digitaria</taxon>
    </lineage>
</organism>
<gene>
    <name evidence="1" type="ORF">HU200_015155</name>
</gene>
<evidence type="ECO:0000313" key="2">
    <source>
        <dbReference type="Proteomes" id="UP000636709"/>
    </source>
</evidence>
<protein>
    <submittedName>
        <fullName evidence="1">Uncharacterized protein</fullName>
    </submittedName>
</protein>
<dbReference type="Proteomes" id="UP000636709">
    <property type="component" value="Unassembled WGS sequence"/>
</dbReference>
<sequence>MMSPPWNKILRALPPFIVIRSNHDGGPGRYLDQVSLLLRWQKQDGEKHEKEDYAQFCLHKCWPPFIGLWHYFWLSRLWRKKATCLCSHPYEPSRRFGIEFWSYILSALSCNLFALQSACNLSMYSTTYKYKSSFRKKNCDDCCFFMCLGPFFSGIGLKLSMEENGFRKAVPVII</sequence>
<comment type="caution">
    <text evidence="1">The sequence shown here is derived from an EMBL/GenBank/DDBJ whole genome shotgun (WGS) entry which is preliminary data.</text>
</comment>
<accession>A0A835FA33</accession>
<dbReference type="AlphaFoldDB" id="A0A835FA33"/>
<reference evidence="1" key="1">
    <citation type="submission" date="2020-07" db="EMBL/GenBank/DDBJ databases">
        <title>Genome sequence and genetic diversity analysis of an under-domesticated orphan crop, white fonio (Digitaria exilis).</title>
        <authorList>
            <person name="Bennetzen J.L."/>
            <person name="Chen S."/>
            <person name="Ma X."/>
            <person name="Wang X."/>
            <person name="Yssel A.E.J."/>
            <person name="Chaluvadi S.R."/>
            <person name="Johnson M."/>
            <person name="Gangashetty P."/>
            <person name="Hamidou F."/>
            <person name="Sanogo M.D."/>
            <person name="Zwaenepoel A."/>
            <person name="Wallace J."/>
            <person name="Van De Peer Y."/>
            <person name="Van Deynze A."/>
        </authorList>
    </citation>
    <scope>NUCLEOTIDE SEQUENCE</scope>
    <source>
        <tissue evidence="1">Leaves</tissue>
    </source>
</reference>
<proteinExistence type="predicted"/>
<name>A0A835FA33_9POAL</name>
<evidence type="ECO:0000313" key="1">
    <source>
        <dbReference type="EMBL" id="KAF8732813.1"/>
    </source>
</evidence>
<keyword evidence="2" id="KW-1185">Reference proteome</keyword>